<name>A0ABQ1GLS9_9BACL</name>
<dbReference type="Pfam" id="PF00440">
    <property type="entry name" value="TetR_N"/>
    <property type="match status" value="1"/>
</dbReference>
<dbReference type="Proteomes" id="UP000609323">
    <property type="component" value="Unassembled WGS sequence"/>
</dbReference>
<proteinExistence type="predicted"/>
<evidence type="ECO:0000256" key="2">
    <source>
        <dbReference type="ARBA" id="ARBA00023125"/>
    </source>
</evidence>
<dbReference type="InterPro" id="IPR001647">
    <property type="entry name" value="HTH_TetR"/>
</dbReference>
<feature type="domain" description="HTH tetR-type" evidence="5">
    <location>
        <begin position="4"/>
        <end position="64"/>
    </location>
</feature>
<evidence type="ECO:0000313" key="7">
    <source>
        <dbReference type="Proteomes" id="UP000609323"/>
    </source>
</evidence>
<dbReference type="PANTHER" id="PTHR47506">
    <property type="entry name" value="TRANSCRIPTIONAL REGULATORY PROTEIN"/>
    <property type="match status" value="1"/>
</dbReference>
<comment type="caution">
    <text evidence="6">The sequence shown here is derived from an EMBL/GenBank/DDBJ whole genome shotgun (WGS) entry which is preliminary data.</text>
</comment>
<dbReference type="PROSITE" id="PS50977">
    <property type="entry name" value="HTH_TETR_2"/>
    <property type="match status" value="1"/>
</dbReference>
<evidence type="ECO:0000313" key="6">
    <source>
        <dbReference type="EMBL" id="GGA46133.1"/>
    </source>
</evidence>
<evidence type="ECO:0000256" key="1">
    <source>
        <dbReference type="ARBA" id="ARBA00023015"/>
    </source>
</evidence>
<feature type="DNA-binding region" description="H-T-H motif" evidence="4">
    <location>
        <begin position="27"/>
        <end position="46"/>
    </location>
</feature>
<dbReference type="Gene3D" id="1.10.357.10">
    <property type="entry name" value="Tetracycline Repressor, domain 2"/>
    <property type="match status" value="1"/>
</dbReference>
<organism evidence="6 7">
    <name type="scientific">Paenibacillus physcomitrellae</name>
    <dbReference type="NCBI Taxonomy" id="1619311"/>
    <lineage>
        <taxon>Bacteria</taxon>
        <taxon>Bacillati</taxon>
        <taxon>Bacillota</taxon>
        <taxon>Bacilli</taxon>
        <taxon>Bacillales</taxon>
        <taxon>Paenibacillaceae</taxon>
        <taxon>Paenibacillus</taxon>
    </lineage>
</organism>
<evidence type="ECO:0000259" key="5">
    <source>
        <dbReference type="PROSITE" id="PS50977"/>
    </source>
</evidence>
<dbReference type="PANTHER" id="PTHR47506:SF3">
    <property type="entry name" value="HTH-TYPE TRANSCRIPTIONAL REGULATOR LMRA"/>
    <property type="match status" value="1"/>
</dbReference>
<keyword evidence="2 4" id="KW-0238">DNA-binding</keyword>
<keyword evidence="3" id="KW-0804">Transcription</keyword>
<dbReference type="SUPFAM" id="SSF48498">
    <property type="entry name" value="Tetracyclin repressor-like, C-terminal domain"/>
    <property type="match status" value="1"/>
</dbReference>
<sequence length="190" mass="21569">MANKSKKEHILQVASDLFNKQGIRATGVDQVVSESNVAKMTLYNHFSSKDDLVLAYMMRQDEQWRKWFEFEVSQRGASPKEKLLAVFDVLGEWFKQSEFNGCTFIKTASEFLDHAHPYYEAAHRYKSYLRKYIASLIEPAPASNSEALAGGLYLLVEGAITTAMLQTDPEPALHARETARVLLDHFLPAH</sequence>
<dbReference type="InterPro" id="IPR009057">
    <property type="entry name" value="Homeodomain-like_sf"/>
</dbReference>
<protein>
    <submittedName>
        <fullName evidence="6">TetR family transcriptional regulator</fullName>
    </submittedName>
</protein>
<evidence type="ECO:0000256" key="4">
    <source>
        <dbReference type="PROSITE-ProRule" id="PRU00335"/>
    </source>
</evidence>
<dbReference type="EMBL" id="BMHF01000014">
    <property type="protein sequence ID" value="GGA46133.1"/>
    <property type="molecule type" value="Genomic_DNA"/>
</dbReference>
<accession>A0ABQ1GLS9</accession>
<keyword evidence="7" id="KW-1185">Reference proteome</keyword>
<evidence type="ECO:0000256" key="3">
    <source>
        <dbReference type="ARBA" id="ARBA00023163"/>
    </source>
</evidence>
<reference evidence="7" key="1">
    <citation type="journal article" date="2019" name="Int. J. Syst. Evol. Microbiol.">
        <title>The Global Catalogue of Microorganisms (GCM) 10K type strain sequencing project: providing services to taxonomists for standard genome sequencing and annotation.</title>
        <authorList>
            <consortium name="The Broad Institute Genomics Platform"/>
            <consortium name="The Broad Institute Genome Sequencing Center for Infectious Disease"/>
            <person name="Wu L."/>
            <person name="Ma J."/>
        </authorList>
    </citation>
    <scope>NUCLEOTIDE SEQUENCE [LARGE SCALE GENOMIC DNA]</scope>
    <source>
        <strain evidence="7">CGMCC 1.15044</strain>
    </source>
</reference>
<dbReference type="InterPro" id="IPR011075">
    <property type="entry name" value="TetR_C"/>
</dbReference>
<dbReference type="Pfam" id="PF16925">
    <property type="entry name" value="TetR_C_13"/>
    <property type="match status" value="1"/>
</dbReference>
<keyword evidence="1" id="KW-0805">Transcription regulation</keyword>
<dbReference type="SUPFAM" id="SSF46689">
    <property type="entry name" value="Homeodomain-like"/>
    <property type="match status" value="1"/>
</dbReference>
<dbReference type="RefSeq" id="WP_094094299.1">
    <property type="nucleotide sequence ID" value="NZ_BMHF01000014.1"/>
</dbReference>
<dbReference type="InterPro" id="IPR036271">
    <property type="entry name" value="Tet_transcr_reg_TetR-rel_C_sf"/>
</dbReference>
<gene>
    <name evidence="6" type="ORF">GCM10010917_34280</name>
</gene>
<dbReference type="PRINTS" id="PR00455">
    <property type="entry name" value="HTHTETR"/>
</dbReference>